<evidence type="ECO:0000313" key="2">
    <source>
        <dbReference type="EMBL" id="MCO6046658.1"/>
    </source>
</evidence>
<keyword evidence="1" id="KW-0812">Transmembrane</keyword>
<dbReference type="AlphaFoldDB" id="A0A9X2FEF8"/>
<proteinExistence type="predicted"/>
<sequence>MARGKSVSGWMLKYGGLCVGITAIGVLYEYFSPPAPTRVLREIRIALSPEIMDFIGNGDAEIEYDAMYSLDQAHRFVDSNQIQVLTFEAAEMIDENRIAIVVPDVVSYSPLRRVLHEDLCDALVAKVTVDGKSRIFVMEIDRIEE</sequence>
<feature type="transmembrane region" description="Helical" evidence="1">
    <location>
        <begin position="12"/>
        <end position="31"/>
    </location>
</feature>
<organism evidence="2 3">
    <name type="scientific">Aeoliella straminimaris</name>
    <dbReference type="NCBI Taxonomy" id="2954799"/>
    <lineage>
        <taxon>Bacteria</taxon>
        <taxon>Pseudomonadati</taxon>
        <taxon>Planctomycetota</taxon>
        <taxon>Planctomycetia</taxon>
        <taxon>Pirellulales</taxon>
        <taxon>Lacipirellulaceae</taxon>
        <taxon>Aeoliella</taxon>
    </lineage>
</organism>
<evidence type="ECO:0000313" key="3">
    <source>
        <dbReference type="Proteomes" id="UP001155241"/>
    </source>
</evidence>
<keyword evidence="1" id="KW-1133">Transmembrane helix</keyword>
<accession>A0A9X2FEF8</accession>
<evidence type="ECO:0000256" key="1">
    <source>
        <dbReference type="SAM" id="Phobius"/>
    </source>
</evidence>
<comment type="caution">
    <text evidence="2">The sequence shown here is derived from an EMBL/GenBank/DDBJ whole genome shotgun (WGS) entry which is preliminary data.</text>
</comment>
<dbReference type="RefSeq" id="WP_252854773.1">
    <property type="nucleotide sequence ID" value="NZ_JAMXLR010000077.1"/>
</dbReference>
<keyword evidence="1" id="KW-0472">Membrane</keyword>
<gene>
    <name evidence="2" type="ORF">NG895_22410</name>
</gene>
<name>A0A9X2FEF8_9BACT</name>
<protein>
    <submittedName>
        <fullName evidence="2">Uncharacterized protein</fullName>
    </submittedName>
</protein>
<dbReference type="Proteomes" id="UP001155241">
    <property type="component" value="Unassembled WGS sequence"/>
</dbReference>
<dbReference type="EMBL" id="JAMXLR010000077">
    <property type="protein sequence ID" value="MCO6046658.1"/>
    <property type="molecule type" value="Genomic_DNA"/>
</dbReference>
<keyword evidence="3" id="KW-1185">Reference proteome</keyword>
<reference evidence="2" key="1">
    <citation type="submission" date="2022-06" db="EMBL/GenBank/DDBJ databases">
        <title>Aeoliella straminimaris, a novel planctomycete from sediments.</title>
        <authorList>
            <person name="Vitorino I.R."/>
            <person name="Lage O.M."/>
        </authorList>
    </citation>
    <scope>NUCLEOTIDE SEQUENCE</scope>
    <source>
        <strain evidence="2">ICT_H6.2</strain>
    </source>
</reference>